<dbReference type="PANTHER" id="PTHR22889:SF0">
    <property type="entry name" value="WD REPEAT-CONTAINING PROTEIN 89"/>
    <property type="match status" value="1"/>
</dbReference>
<evidence type="ECO:0000256" key="3">
    <source>
        <dbReference type="ARBA" id="ARBA00022737"/>
    </source>
</evidence>
<dbReference type="PANTHER" id="PTHR22889">
    <property type="entry name" value="WD REPEAT-CONTAINING PROTEIN 89"/>
    <property type="match status" value="1"/>
</dbReference>
<keyword evidence="2 4" id="KW-0853">WD repeat</keyword>
<dbReference type="GeneID" id="119640929"/>
<dbReference type="PROSITE" id="PS50082">
    <property type="entry name" value="WD_REPEATS_2"/>
    <property type="match status" value="1"/>
</dbReference>
<evidence type="ECO:0000256" key="2">
    <source>
        <dbReference type="ARBA" id="ARBA00022574"/>
    </source>
</evidence>
<protein>
    <recommendedName>
        <fullName evidence="1">WD repeat-containing protein 89</fullName>
    </recommendedName>
</protein>
<keyword evidence="5" id="KW-1185">Reference proteome</keyword>
<proteinExistence type="predicted"/>
<evidence type="ECO:0000256" key="4">
    <source>
        <dbReference type="PROSITE-ProRule" id="PRU00221"/>
    </source>
</evidence>
<feature type="repeat" description="WD" evidence="4">
    <location>
        <begin position="200"/>
        <end position="242"/>
    </location>
</feature>
<dbReference type="SMART" id="SM00320">
    <property type="entry name" value="WD40"/>
    <property type="match status" value="4"/>
</dbReference>
<dbReference type="Pfam" id="PF00400">
    <property type="entry name" value="WD40"/>
    <property type="match status" value="1"/>
</dbReference>
<dbReference type="AlphaFoldDB" id="A0A9C6DN49"/>
<dbReference type="Proteomes" id="UP000092443">
    <property type="component" value="Unplaced"/>
</dbReference>
<evidence type="ECO:0000313" key="5">
    <source>
        <dbReference type="Proteomes" id="UP000092443"/>
    </source>
</evidence>
<dbReference type="InterPro" id="IPR036322">
    <property type="entry name" value="WD40_repeat_dom_sf"/>
</dbReference>
<dbReference type="RefSeq" id="XP_037895216.1">
    <property type="nucleotide sequence ID" value="XM_038039288.1"/>
</dbReference>
<name>A0A9C6DN49_9MUSC</name>
<dbReference type="InterPro" id="IPR015943">
    <property type="entry name" value="WD40/YVTN_repeat-like_dom_sf"/>
</dbReference>
<dbReference type="InterPro" id="IPR039328">
    <property type="entry name" value="WDR89"/>
</dbReference>
<accession>A0A9C6DN49</accession>
<reference evidence="6" key="1">
    <citation type="submission" date="2025-08" db="UniProtKB">
        <authorList>
            <consortium name="RefSeq"/>
        </authorList>
    </citation>
    <scope>IDENTIFICATION</scope>
    <source>
        <tissue evidence="6">Whole body pupa</tissue>
    </source>
</reference>
<organism evidence="5 6">
    <name type="scientific">Glossina fuscipes</name>
    <dbReference type="NCBI Taxonomy" id="7396"/>
    <lineage>
        <taxon>Eukaryota</taxon>
        <taxon>Metazoa</taxon>
        <taxon>Ecdysozoa</taxon>
        <taxon>Arthropoda</taxon>
        <taxon>Hexapoda</taxon>
        <taxon>Insecta</taxon>
        <taxon>Pterygota</taxon>
        <taxon>Neoptera</taxon>
        <taxon>Endopterygota</taxon>
        <taxon>Diptera</taxon>
        <taxon>Brachycera</taxon>
        <taxon>Muscomorpha</taxon>
        <taxon>Hippoboscoidea</taxon>
        <taxon>Glossinidae</taxon>
        <taxon>Glossina</taxon>
    </lineage>
</organism>
<dbReference type="InterPro" id="IPR001680">
    <property type="entry name" value="WD40_rpt"/>
</dbReference>
<dbReference type="SUPFAM" id="SSF50978">
    <property type="entry name" value="WD40 repeat-like"/>
    <property type="match status" value="1"/>
</dbReference>
<gene>
    <name evidence="6" type="primary">LOC119640929</name>
</gene>
<dbReference type="Gene3D" id="2.130.10.10">
    <property type="entry name" value="YVTN repeat-like/Quinoprotein amine dehydrogenase"/>
    <property type="match status" value="2"/>
</dbReference>
<dbReference type="KEGG" id="gfs:119640929"/>
<keyword evidence="3" id="KW-0677">Repeat</keyword>
<evidence type="ECO:0000256" key="1">
    <source>
        <dbReference type="ARBA" id="ARBA00021125"/>
    </source>
</evidence>
<sequence>MSKRIIFAENLGLSSSDDEENIGAIELDKDMCTSSEIDSLFKIKYKIAHEMSATMKREFIMKLCTNTSFTKVAAGTSGATVYIYDICQERGLIKSACLPCSSSISDQPASICGLNFLNEDSSILVVGTTAGHLFVYDVRQNYSRMSFKRGPKHLDVPKDYLCLDRNANSRLLCVGTANYRDMVQLLFFDLRQRKLMGCYSESHQGDMTDIKFHPQNPDILCTGSVDGLINIFDLHETSEEDALLTTFNSESSVYKLNWHKTLYEKDIISCMTTTNDLKLYNSEEYDLVAEFEWPKITDAIKRKAPSNCHLINTHSTLDNKIFSLVGTNFNKGEILRSVQLKDQMIPLANFKGNKQIIRDSVFEMNSNALITGGEGGFLTLWTQEDRLNDSTQNYSQELKHKIKRGSHKTNPY</sequence>
<evidence type="ECO:0000313" key="6">
    <source>
        <dbReference type="RefSeq" id="XP_037895216.1"/>
    </source>
</evidence>